<accession>A0A4Y1ZHD7</accession>
<dbReference type="Proteomes" id="UP000319716">
    <property type="component" value="Unassembled WGS sequence"/>
</dbReference>
<comment type="caution">
    <text evidence="1">The sequence shown here is derived from an EMBL/GenBank/DDBJ whole genome shotgun (WGS) entry which is preliminary data.</text>
</comment>
<dbReference type="AlphaFoldDB" id="A0A4Y1ZHD7"/>
<gene>
    <name evidence="1" type="ORF">NBRC111894_3925</name>
</gene>
<reference evidence="1 2" key="1">
    <citation type="submission" date="2017-11" db="EMBL/GenBank/DDBJ databases">
        <title>Draft Genome Sequence of Sporolactobacillus inulinus NBRC 111894 Isolated from Koso, a Japanese Sugar-Vegetable Fermented Beverage.</title>
        <authorList>
            <person name="Chiou T.Y."/>
            <person name="Oshima K."/>
            <person name="Suda W."/>
            <person name="Hattori M."/>
            <person name="Takahashi T."/>
        </authorList>
    </citation>
    <scope>NUCLEOTIDE SEQUENCE [LARGE SCALE GENOMIC DNA]</scope>
    <source>
        <strain evidence="1 2">NBRC111894</strain>
    </source>
</reference>
<evidence type="ECO:0000313" key="2">
    <source>
        <dbReference type="Proteomes" id="UP000319716"/>
    </source>
</evidence>
<sequence length="38" mass="4233">MSGQSGQGLLGFSENRHKWGFSSLAKGTLDKQILYNLY</sequence>
<protein>
    <submittedName>
        <fullName evidence="1">Uncharacterized protein</fullName>
    </submittedName>
</protein>
<dbReference type="EMBL" id="BEXB01000047">
    <property type="protein sequence ID" value="GAY78371.1"/>
    <property type="molecule type" value="Genomic_DNA"/>
</dbReference>
<name>A0A4Y1ZHD7_9BACL</name>
<evidence type="ECO:0000313" key="1">
    <source>
        <dbReference type="EMBL" id="GAY78371.1"/>
    </source>
</evidence>
<organism evidence="1 2">
    <name type="scientific">Sporolactobacillus inulinus</name>
    <dbReference type="NCBI Taxonomy" id="2078"/>
    <lineage>
        <taxon>Bacteria</taxon>
        <taxon>Bacillati</taxon>
        <taxon>Bacillota</taxon>
        <taxon>Bacilli</taxon>
        <taxon>Bacillales</taxon>
        <taxon>Sporolactobacillaceae</taxon>
        <taxon>Sporolactobacillus</taxon>
    </lineage>
</organism>
<proteinExistence type="predicted"/>